<dbReference type="OMA" id="EREHGHY"/>
<dbReference type="AlphaFoldDB" id="A0A0E0R1W7"/>
<dbReference type="Gramene" id="ORUFI10G18190.1">
    <property type="protein sequence ID" value="ORUFI10G18190.1"/>
    <property type="gene ID" value="ORUFI10G18190"/>
</dbReference>
<evidence type="ECO:0000313" key="2">
    <source>
        <dbReference type="Proteomes" id="UP000008022"/>
    </source>
</evidence>
<dbReference type="Proteomes" id="UP000008022">
    <property type="component" value="Unassembled WGS sequence"/>
</dbReference>
<dbReference type="HOGENOM" id="CLU_2389898_0_0_1"/>
<reference evidence="2" key="1">
    <citation type="submission" date="2013-06" db="EMBL/GenBank/DDBJ databases">
        <authorList>
            <person name="Zhao Q."/>
        </authorList>
    </citation>
    <scope>NUCLEOTIDE SEQUENCE</scope>
    <source>
        <strain evidence="2">cv. W1943</strain>
    </source>
</reference>
<protein>
    <submittedName>
        <fullName evidence="1">Uncharacterized protein</fullName>
    </submittedName>
</protein>
<dbReference type="EnsemblPlants" id="ORUFI10G18190.1">
    <property type="protein sequence ID" value="ORUFI10G18190.1"/>
    <property type="gene ID" value="ORUFI10G18190"/>
</dbReference>
<keyword evidence="2" id="KW-1185">Reference proteome</keyword>
<accession>A0A0E0R1W7</accession>
<organism evidence="1 2">
    <name type="scientific">Oryza rufipogon</name>
    <name type="common">Brownbeard rice</name>
    <name type="synonym">Asian wild rice</name>
    <dbReference type="NCBI Taxonomy" id="4529"/>
    <lineage>
        <taxon>Eukaryota</taxon>
        <taxon>Viridiplantae</taxon>
        <taxon>Streptophyta</taxon>
        <taxon>Embryophyta</taxon>
        <taxon>Tracheophyta</taxon>
        <taxon>Spermatophyta</taxon>
        <taxon>Magnoliopsida</taxon>
        <taxon>Liliopsida</taxon>
        <taxon>Poales</taxon>
        <taxon>Poaceae</taxon>
        <taxon>BOP clade</taxon>
        <taxon>Oryzoideae</taxon>
        <taxon>Oryzeae</taxon>
        <taxon>Oryzinae</taxon>
        <taxon>Oryza</taxon>
    </lineage>
</organism>
<sequence length="107" mass="11861">MDAWLSAAGDEEMRCRVAPAAAGCSRRKDELQARKMDSNVEREHGHYQQQESKFVSMVIGPWIALKCPRHNYATATFAMALPGAKTKETALWISVNTVDDGSLYTSV</sequence>
<proteinExistence type="predicted"/>
<evidence type="ECO:0000313" key="1">
    <source>
        <dbReference type="EnsemblPlants" id="ORUFI10G18190.1"/>
    </source>
</evidence>
<name>A0A0E0R1W7_ORYRU</name>
<reference evidence="1" key="2">
    <citation type="submission" date="2015-06" db="UniProtKB">
        <authorList>
            <consortium name="EnsemblPlants"/>
        </authorList>
    </citation>
    <scope>IDENTIFICATION</scope>
</reference>